<feature type="region of interest" description="Disordered" evidence="12">
    <location>
        <begin position="320"/>
        <end position="358"/>
    </location>
</feature>
<dbReference type="InParanoid" id="A0A1Y2E3F5"/>
<evidence type="ECO:0000256" key="5">
    <source>
        <dbReference type="ARBA" id="ARBA00022554"/>
    </source>
</evidence>
<evidence type="ECO:0000256" key="2">
    <source>
        <dbReference type="ARBA" id="ARBA00010399"/>
    </source>
</evidence>
<dbReference type="STRING" id="1141098.A0A1Y2E3F5"/>
<accession>A0A1Y2E3F5</accession>
<feature type="compositionally biased region" description="Basic residues" evidence="12">
    <location>
        <begin position="502"/>
        <end position="518"/>
    </location>
</feature>
<feature type="non-terminal residue" evidence="13">
    <location>
        <position position="540"/>
    </location>
</feature>
<dbReference type="GO" id="GO:0004309">
    <property type="term" value="F:exopolyphosphatase activity"/>
    <property type="evidence" value="ECO:0007669"/>
    <property type="project" value="TreeGrafter"/>
</dbReference>
<evidence type="ECO:0000313" key="13">
    <source>
        <dbReference type="EMBL" id="ORY65846.1"/>
    </source>
</evidence>
<feature type="region of interest" description="Disordered" evidence="12">
    <location>
        <begin position="477"/>
        <end position="518"/>
    </location>
</feature>
<feature type="compositionally biased region" description="Basic residues" evidence="12">
    <location>
        <begin position="175"/>
        <end position="191"/>
    </location>
</feature>
<dbReference type="PANTHER" id="PTHR10340">
    <property type="entry name" value="SPHINGOMYELIN PHOSPHODIESTERASE"/>
    <property type="match status" value="1"/>
</dbReference>
<feature type="compositionally biased region" description="Acidic residues" evidence="12">
    <location>
        <begin position="477"/>
        <end position="497"/>
    </location>
</feature>
<dbReference type="GO" id="GO:0000298">
    <property type="term" value="F:endopolyphosphatase activity"/>
    <property type="evidence" value="ECO:0007669"/>
    <property type="project" value="UniProtKB-EC"/>
</dbReference>
<dbReference type="GO" id="GO:0008081">
    <property type="term" value="F:phosphoric diester hydrolase activity"/>
    <property type="evidence" value="ECO:0007669"/>
    <property type="project" value="TreeGrafter"/>
</dbReference>
<keyword evidence="10" id="KW-0472">Membrane</keyword>
<keyword evidence="6" id="KW-0812">Transmembrane</keyword>
<dbReference type="Proteomes" id="UP000193689">
    <property type="component" value="Unassembled WGS sequence"/>
</dbReference>
<dbReference type="Gene3D" id="3.60.21.10">
    <property type="match status" value="1"/>
</dbReference>
<dbReference type="InterPro" id="IPR029052">
    <property type="entry name" value="Metallo-depent_PP-like"/>
</dbReference>
<sequence length="540" mass="62690">MTIPVVPTFGNNDILPHNVMEAGPNRWLKMYSDIWKAFIPQQQLHSFEFGGWFYTEVVPNKLAVFSLNTLYFFERNGAIDDCVRPSEPGFKQMEWLRVQLQFLRSRRMKAILMGHVPPARTSSKHNWDETCWQKYTLWLQQYRDVVVGSLYGHMNIDHFFIQDTEDIDVTMLERRPKKPKKHKKKQSKGRKKQDDQLFHIDSAADYLTELREHWAKLPKAAVQTLDEVDPKKKGKKGHDKIGGKFAERYQLSLVSPSIVPNFFPTLRVFEYNITGIEDTPTWVDVQRNGGKHKYTLPTSVIEEIGVDPLDVDEEDEQELLGKDGSEFLIDKKKKGKKPKKPNDPYLVIPDPPSATEPPGPAYSLQPLTLIGYTQYFANLTHLNNDVGKRDIKTHDLQAEDDGLSTERWQPGMHKGKKPGHKPKPLNFTFDVEYSTFEDKIYKMKDLTVRSWINLAYRIGQVSAKSKALAEDFEDVEDEVEEHINESDTDEEENDNELGAEKKKNKKKKSKKKKKKHNKVWLHFLEHAFVSTQKKKNLKKL</sequence>
<dbReference type="GO" id="GO:0006798">
    <property type="term" value="P:polyphosphate catabolic process"/>
    <property type="evidence" value="ECO:0007669"/>
    <property type="project" value="TreeGrafter"/>
</dbReference>
<evidence type="ECO:0000256" key="8">
    <source>
        <dbReference type="ARBA" id="ARBA00022968"/>
    </source>
</evidence>
<dbReference type="SUPFAM" id="SSF56300">
    <property type="entry name" value="Metallo-dependent phosphatases"/>
    <property type="match status" value="1"/>
</dbReference>
<dbReference type="EC" id="3.6.1.10" evidence="3"/>
<dbReference type="FunCoup" id="A0A1Y2E3F5">
    <property type="interactions" value="195"/>
</dbReference>
<protein>
    <recommendedName>
        <fullName evidence="4">Endopolyphosphatase</fullName>
        <ecNumber evidence="3">3.6.1.10</ecNumber>
    </recommendedName>
</protein>
<dbReference type="InterPro" id="IPR012358">
    <property type="entry name" value="EndopolyPtase_N1"/>
</dbReference>
<evidence type="ECO:0000313" key="14">
    <source>
        <dbReference type="Proteomes" id="UP000193689"/>
    </source>
</evidence>
<feature type="region of interest" description="Disordered" evidence="12">
    <location>
        <begin position="172"/>
        <end position="194"/>
    </location>
</feature>
<dbReference type="PIRSF" id="PIRSF027093">
    <property type="entry name" value="EndopolyPtase_N1"/>
    <property type="match status" value="1"/>
</dbReference>
<keyword evidence="14" id="KW-1185">Reference proteome</keyword>
<keyword evidence="5" id="KW-0926">Vacuole</keyword>
<keyword evidence="8" id="KW-0735">Signal-anchor</keyword>
<dbReference type="GO" id="GO:0000324">
    <property type="term" value="C:fungal-type vacuole"/>
    <property type="evidence" value="ECO:0007669"/>
    <property type="project" value="TreeGrafter"/>
</dbReference>
<evidence type="ECO:0000256" key="3">
    <source>
        <dbReference type="ARBA" id="ARBA00012459"/>
    </source>
</evidence>
<gene>
    <name evidence="13" type="ORF">BCR38DRAFT_428521</name>
</gene>
<evidence type="ECO:0000256" key="12">
    <source>
        <dbReference type="SAM" id="MobiDB-lite"/>
    </source>
</evidence>
<dbReference type="EMBL" id="MCFJ01000005">
    <property type="protein sequence ID" value="ORY65846.1"/>
    <property type="molecule type" value="Genomic_DNA"/>
</dbReference>
<comment type="subcellular location">
    <subcellularLocation>
        <location evidence="1">Vacuole membrane</location>
        <topology evidence="1">Single-pass type II membrane protein</topology>
    </subcellularLocation>
</comment>
<evidence type="ECO:0000256" key="4">
    <source>
        <dbReference type="ARBA" id="ARBA00014458"/>
    </source>
</evidence>
<evidence type="ECO:0000256" key="7">
    <source>
        <dbReference type="ARBA" id="ARBA00022801"/>
    </source>
</evidence>
<evidence type="ECO:0000256" key="6">
    <source>
        <dbReference type="ARBA" id="ARBA00022692"/>
    </source>
</evidence>
<keyword evidence="11" id="KW-0325">Glycoprotein</keyword>
<evidence type="ECO:0000256" key="9">
    <source>
        <dbReference type="ARBA" id="ARBA00022989"/>
    </source>
</evidence>
<dbReference type="AlphaFoldDB" id="A0A1Y2E3F5"/>
<comment type="similarity">
    <text evidence="2">Belongs to the endopolyphosphatase PPN1 family.</text>
</comment>
<keyword evidence="9" id="KW-1133">Transmembrane helix</keyword>
<evidence type="ECO:0000256" key="1">
    <source>
        <dbReference type="ARBA" id="ARBA00004576"/>
    </source>
</evidence>
<dbReference type="GO" id="GO:0005774">
    <property type="term" value="C:vacuolar membrane"/>
    <property type="evidence" value="ECO:0007669"/>
    <property type="project" value="UniProtKB-SubCell"/>
</dbReference>
<organism evidence="13 14">
    <name type="scientific">Pseudomassariella vexata</name>
    <dbReference type="NCBI Taxonomy" id="1141098"/>
    <lineage>
        <taxon>Eukaryota</taxon>
        <taxon>Fungi</taxon>
        <taxon>Dikarya</taxon>
        <taxon>Ascomycota</taxon>
        <taxon>Pezizomycotina</taxon>
        <taxon>Sordariomycetes</taxon>
        <taxon>Xylariomycetidae</taxon>
        <taxon>Amphisphaeriales</taxon>
        <taxon>Pseudomassariaceae</taxon>
        <taxon>Pseudomassariella</taxon>
    </lineage>
</organism>
<name>A0A1Y2E3F5_9PEZI</name>
<proteinExistence type="inferred from homology"/>
<comment type="caution">
    <text evidence="13">The sequence shown here is derived from an EMBL/GenBank/DDBJ whole genome shotgun (WGS) entry which is preliminary data.</text>
</comment>
<feature type="compositionally biased region" description="Pro residues" evidence="12">
    <location>
        <begin position="349"/>
        <end position="358"/>
    </location>
</feature>
<feature type="compositionally biased region" description="Basic and acidic residues" evidence="12">
    <location>
        <begin position="320"/>
        <end position="330"/>
    </location>
</feature>
<evidence type="ECO:0000256" key="10">
    <source>
        <dbReference type="ARBA" id="ARBA00023136"/>
    </source>
</evidence>
<dbReference type="RefSeq" id="XP_040716810.1">
    <property type="nucleotide sequence ID" value="XM_040859900.1"/>
</dbReference>
<keyword evidence="7" id="KW-0378">Hydrolase</keyword>
<dbReference type="OrthoDB" id="348678at2759"/>
<evidence type="ECO:0000256" key="11">
    <source>
        <dbReference type="ARBA" id="ARBA00023180"/>
    </source>
</evidence>
<reference evidence="13 14" key="1">
    <citation type="submission" date="2016-07" db="EMBL/GenBank/DDBJ databases">
        <title>Pervasive Adenine N6-methylation of Active Genes in Fungi.</title>
        <authorList>
            <consortium name="DOE Joint Genome Institute"/>
            <person name="Mondo S.J."/>
            <person name="Dannebaum R.O."/>
            <person name="Kuo R.C."/>
            <person name="Labutti K."/>
            <person name="Haridas S."/>
            <person name="Kuo A."/>
            <person name="Salamov A."/>
            <person name="Ahrendt S.R."/>
            <person name="Lipzen A."/>
            <person name="Sullivan W."/>
            <person name="Andreopoulos W.B."/>
            <person name="Clum A."/>
            <person name="Lindquist E."/>
            <person name="Daum C."/>
            <person name="Ramamoorthy G.K."/>
            <person name="Gryganskyi A."/>
            <person name="Culley D."/>
            <person name="Magnuson J.K."/>
            <person name="James T.Y."/>
            <person name="O'Malley M.A."/>
            <person name="Stajich J.E."/>
            <person name="Spatafora J.W."/>
            <person name="Visel A."/>
            <person name="Grigoriev I.V."/>
        </authorList>
    </citation>
    <scope>NUCLEOTIDE SEQUENCE [LARGE SCALE GENOMIC DNA]</scope>
    <source>
        <strain evidence="13 14">CBS 129021</strain>
    </source>
</reference>
<dbReference type="PANTHER" id="PTHR10340:SF55">
    <property type="entry name" value="ENDOPOLYPHOSPHATASE"/>
    <property type="match status" value="1"/>
</dbReference>
<dbReference type="GeneID" id="63776112"/>